<organism evidence="2 3">
    <name type="scientific">Candidatus Accumulibacter aalborgensis</name>
    <dbReference type="NCBI Taxonomy" id="1860102"/>
    <lineage>
        <taxon>Bacteria</taxon>
        <taxon>Pseudomonadati</taxon>
        <taxon>Pseudomonadota</taxon>
        <taxon>Betaproteobacteria</taxon>
        <taxon>Candidatus Accumulibacter</taxon>
    </lineage>
</organism>
<keyword evidence="1" id="KW-0472">Membrane</keyword>
<accession>A0A1A8XGH7</accession>
<dbReference type="AlphaFoldDB" id="A0A1A8XGH7"/>
<gene>
    <name evidence="2" type="ORF">ACCAA_1150015</name>
</gene>
<dbReference type="Proteomes" id="UP000199169">
    <property type="component" value="Unassembled WGS sequence"/>
</dbReference>
<evidence type="ECO:0000313" key="3">
    <source>
        <dbReference type="Proteomes" id="UP000199169"/>
    </source>
</evidence>
<keyword evidence="1" id="KW-0812">Transmembrane</keyword>
<dbReference type="EMBL" id="FLQX01000019">
    <property type="protein sequence ID" value="SBT03811.1"/>
    <property type="molecule type" value="Genomic_DNA"/>
</dbReference>
<proteinExistence type="predicted"/>
<reference evidence="3" key="1">
    <citation type="submission" date="2016-06" db="EMBL/GenBank/DDBJ databases">
        <authorList>
            <person name="McIlroy S.J."/>
            <person name="Karst S.M."/>
            <person name="Albertsen M."/>
        </authorList>
    </citation>
    <scope>NUCLEOTIDE SEQUENCE [LARGE SCALE GENOMIC DNA]</scope>
</reference>
<dbReference type="RefSeq" id="WP_281193153.1">
    <property type="nucleotide sequence ID" value="NZ_FLQX01000019.1"/>
</dbReference>
<evidence type="ECO:0000256" key="1">
    <source>
        <dbReference type="SAM" id="Phobius"/>
    </source>
</evidence>
<name>A0A1A8XGH7_9PROT</name>
<protein>
    <submittedName>
        <fullName evidence="2">p7 protein</fullName>
    </submittedName>
</protein>
<sequence>MYAFGDALLFLAVFGVVALFPTGLAIYFWRHRQIPLKKSPDQP</sequence>
<feature type="transmembrane region" description="Helical" evidence="1">
    <location>
        <begin position="6"/>
        <end position="29"/>
    </location>
</feature>
<keyword evidence="1" id="KW-1133">Transmembrane helix</keyword>
<evidence type="ECO:0000313" key="2">
    <source>
        <dbReference type="EMBL" id="SBT03811.1"/>
    </source>
</evidence>
<keyword evidence="3" id="KW-1185">Reference proteome</keyword>